<proteinExistence type="predicted"/>
<protein>
    <submittedName>
        <fullName evidence="4">Uncharacterized protein DUF1311</fullName>
    </submittedName>
    <submittedName>
        <fullName evidence="3">Uncharacterized protein conserved in bacteria</fullName>
    </submittedName>
</protein>
<evidence type="ECO:0000313" key="5">
    <source>
        <dbReference type="Proteomes" id="UP000254330"/>
    </source>
</evidence>
<dbReference type="InterPro" id="IPR009739">
    <property type="entry name" value="LprI-like_N"/>
</dbReference>
<evidence type="ECO:0000313" key="4">
    <source>
        <dbReference type="EMBL" id="TDR34555.1"/>
    </source>
</evidence>
<reference evidence="3 5" key="1">
    <citation type="submission" date="2018-06" db="EMBL/GenBank/DDBJ databases">
        <authorList>
            <consortium name="Pathogen Informatics"/>
            <person name="Doyle S."/>
        </authorList>
    </citation>
    <scope>NUCLEOTIDE SEQUENCE [LARGE SCALE GENOMIC DNA]</scope>
    <source>
        <strain evidence="3 5">NCTC10597</strain>
    </source>
</reference>
<feature type="compositionally biased region" description="Polar residues" evidence="1">
    <location>
        <begin position="153"/>
        <end position="163"/>
    </location>
</feature>
<dbReference type="OrthoDB" id="2438161at2"/>
<feature type="compositionally biased region" description="Basic and acidic residues" evidence="1">
    <location>
        <begin position="121"/>
        <end position="134"/>
    </location>
</feature>
<gene>
    <name evidence="4" type="ORF">DFR61_13724</name>
    <name evidence="3" type="ORF">NCTC10597_02824</name>
</gene>
<dbReference type="PANTHER" id="PTHR39176:SF1">
    <property type="entry name" value="PERIPLASMIC PROTEIN"/>
    <property type="match status" value="1"/>
</dbReference>
<dbReference type="PROSITE" id="PS51257">
    <property type="entry name" value="PROKAR_LIPOPROTEIN"/>
    <property type="match status" value="1"/>
</dbReference>
<feature type="region of interest" description="Disordered" evidence="1">
    <location>
        <begin position="121"/>
        <end position="163"/>
    </location>
</feature>
<dbReference type="RefSeq" id="WP_109350516.1">
    <property type="nucleotide sequence ID" value="NZ_BJUE01000038.1"/>
</dbReference>
<dbReference type="AlphaFoldDB" id="A0A8B4QEL3"/>
<comment type="caution">
    <text evidence="3">The sequence shown here is derived from an EMBL/GenBank/DDBJ whole genome shotgun (WGS) entry which is preliminary data.</text>
</comment>
<dbReference type="EMBL" id="UGNP01000001">
    <property type="protein sequence ID" value="STX11028.1"/>
    <property type="molecule type" value="Genomic_DNA"/>
</dbReference>
<reference evidence="4 6" key="2">
    <citation type="submission" date="2019-03" db="EMBL/GenBank/DDBJ databases">
        <title>Genomic Encyclopedia of Type Strains, Phase IV (KMG-IV): sequencing the most valuable type-strain genomes for metagenomic binning, comparative biology and taxonomic classification.</title>
        <authorList>
            <person name="Goeker M."/>
        </authorList>
    </citation>
    <scope>NUCLEOTIDE SEQUENCE [LARGE SCALE GENOMIC DNA]</scope>
    <source>
        <strain evidence="4 6">DSM 20580</strain>
    </source>
</reference>
<dbReference type="PANTHER" id="PTHR39176">
    <property type="entry name" value="PERIPLASMIC PROTEIN-RELATED"/>
    <property type="match status" value="1"/>
</dbReference>
<dbReference type="EMBL" id="SNZG01000037">
    <property type="protein sequence ID" value="TDR34555.1"/>
    <property type="molecule type" value="Genomic_DNA"/>
</dbReference>
<dbReference type="Gene3D" id="1.20.1270.180">
    <property type="match status" value="1"/>
</dbReference>
<dbReference type="Pfam" id="PF07007">
    <property type="entry name" value="LprI"/>
    <property type="match status" value="1"/>
</dbReference>
<evidence type="ECO:0000313" key="3">
    <source>
        <dbReference type="EMBL" id="STX11028.1"/>
    </source>
</evidence>
<accession>A0A8B4QEL3</accession>
<dbReference type="Proteomes" id="UP000254330">
    <property type="component" value="Unassembled WGS sequence"/>
</dbReference>
<name>A0A8B4QEL3_9BACL</name>
<feature type="domain" description="Lysozyme inhibitor LprI-like N-terminal" evidence="2">
    <location>
        <begin position="204"/>
        <end position="280"/>
    </location>
</feature>
<evidence type="ECO:0000259" key="2">
    <source>
        <dbReference type="Pfam" id="PF07007"/>
    </source>
</evidence>
<keyword evidence="6" id="KW-1185">Reference proteome</keyword>
<sequence length="288" mass="32202">MKKFIATMALSAALLGACGNGDTKEEETNNTFTKAVEQGKLALADHNLSKALSSFELAHQEKPDDSDVEKYVDQLEKASNIKDLIEAKEYKIAVKKADKVMKDDFLLSSIQKEITAMKKDAQSKLAKSEKKEKPVAQQTAPQTTTPAPAPKQETNNAPSEPVKINNSYATYMNKAAMVEENYSRVAFEIDGEAQDSFGPSLKAFNESHKQWDKLLNEIYGTLKANLSTSDFNALRDRQRQWIKERDHAAESAYNYPGDYAAEIAYAMSLDTTTSSRCYELLELYRNNL</sequence>
<organism evidence="3 5">
    <name type="scientific">Kurthia zopfii</name>
    <dbReference type="NCBI Taxonomy" id="1650"/>
    <lineage>
        <taxon>Bacteria</taxon>
        <taxon>Bacillati</taxon>
        <taxon>Bacillota</taxon>
        <taxon>Bacilli</taxon>
        <taxon>Bacillales</taxon>
        <taxon>Caryophanaceae</taxon>
        <taxon>Kurthia</taxon>
    </lineage>
</organism>
<evidence type="ECO:0000313" key="6">
    <source>
        <dbReference type="Proteomes" id="UP000294641"/>
    </source>
</evidence>
<evidence type="ECO:0000256" key="1">
    <source>
        <dbReference type="SAM" id="MobiDB-lite"/>
    </source>
</evidence>
<dbReference type="Proteomes" id="UP000294641">
    <property type="component" value="Unassembled WGS sequence"/>
</dbReference>
<feature type="compositionally biased region" description="Low complexity" evidence="1">
    <location>
        <begin position="136"/>
        <end position="152"/>
    </location>
</feature>